<dbReference type="GO" id="GO:0005975">
    <property type="term" value="P:carbohydrate metabolic process"/>
    <property type="evidence" value="ECO:0007669"/>
    <property type="project" value="InterPro"/>
</dbReference>
<dbReference type="Gene3D" id="3.20.20.300">
    <property type="entry name" value="Glycoside hydrolase, family 3, N-terminal domain"/>
    <property type="match status" value="1"/>
</dbReference>
<evidence type="ECO:0000259" key="4">
    <source>
        <dbReference type="SMART" id="SM01217"/>
    </source>
</evidence>
<dbReference type="FunFam" id="2.60.40.10:FF:000495">
    <property type="entry name" value="Periplasmic beta-glucosidase"/>
    <property type="match status" value="1"/>
</dbReference>
<evidence type="ECO:0000313" key="5">
    <source>
        <dbReference type="EMBL" id="RKE42124.1"/>
    </source>
</evidence>
<comment type="caution">
    <text evidence="5">The sequence shown here is derived from an EMBL/GenBank/DDBJ whole genome shotgun (WGS) entry which is preliminary data.</text>
</comment>
<dbReference type="InterPro" id="IPR036881">
    <property type="entry name" value="Glyco_hydro_3_C_sf"/>
</dbReference>
<keyword evidence="3" id="KW-0732">Signal</keyword>
<dbReference type="Gene3D" id="3.40.50.1700">
    <property type="entry name" value="Glycoside hydrolase family 3 C-terminal domain"/>
    <property type="match status" value="1"/>
</dbReference>
<name>A0A420AC88_SPHD1</name>
<keyword evidence="2" id="KW-0378">Hydrolase</keyword>
<dbReference type="InterPro" id="IPR026891">
    <property type="entry name" value="Fn3-like"/>
</dbReference>
<feature type="domain" description="Fibronectin type III-like" evidence="4">
    <location>
        <begin position="724"/>
        <end position="793"/>
    </location>
</feature>
<dbReference type="Pfam" id="PF14310">
    <property type="entry name" value="Fn3-like"/>
    <property type="match status" value="1"/>
</dbReference>
<dbReference type="InterPro" id="IPR050288">
    <property type="entry name" value="Cellulose_deg_GH3"/>
</dbReference>
<dbReference type="PRINTS" id="PR00133">
    <property type="entry name" value="GLHYDRLASE3"/>
</dbReference>
<dbReference type="InterPro" id="IPR017853">
    <property type="entry name" value="GH"/>
</dbReference>
<feature type="chain" id="PRO_5019388959" evidence="3">
    <location>
        <begin position="25"/>
        <end position="807"/>
    </location>
</feature>
<feature type="signal peptide" evidence="3">
    <location>
        <begin position="1"/>
        <end position="24"/>
    </location>
</feature>
<evidence type="ECO:0000256" key="3">
    <source>
        <dbReference type="SAM" id="SignalP"/>
    </source>
</evidence>
<dbReference type="PANTHER" id="PTHR42715">
    <property type="entry name" value="BETA-GLUCOSIDASE"/>
    <property type="match status" value="1"/>
</dbReference>
<dbReference type="RefSeq" id="WP_120262261.1">
    <property type="nucleotide sequence ID" value="NZ_RAPY01000009.1"/>
</dbReference>
<dbReference type="SUPFAM" id="SSF52279">
    <property type="entry name" value="Beta-D-glucan exohydrolase, C-terminal domain"/>
    <property type="match status" value="1"/>
</dbReference>
<dbReference type="InterPro" id="IPR036962">
    <property type="entry name" value="Glyco_hydro_3_N_sf"/>
</dbReference>
<dbReference type="Proteomes" id="UP000286246">
    <property type="component" value="Unassembled WGS sequence"/>
</dbReference>
<dbReference type="OrthoDB" id="9758670at2"/>
<proteinExistence type="inferred from homology"/>
<dbReference type="Pfam" id="PF01915">
    <property type="entry name" value="Glyco_hydro_3_C"/>
    <property type="match status" value="1"/>
</dbReference>
<dbReference type="Gene3D" id="2.60.40.10">
    <property type="entry name" value="Immunoglobulins"/>
    <property type="match status" value="1"/>
</dbReference>
<organism evidence="5 6">
    <name type="scientific">Sphingobacterium detergens</name>
    <dbReference type="NCBI Taxonomy" id="1145106"/>
    <lineage>
        <taxon>Bacteria</taxon>
        <taxon>Pseudomonadati</taxon>
        <taxon>Bacteroidota</taxon>
        <taxon>Sphingobacteriia</taxon>
        <taxon>Sphingobacteriales</taxon>
        <taxon>Sphingobacteriaceae</taxon>
        <taxon>Sphingobacterium</taxon>
    </lineage>
</organism>
<dbReference type="InterPro" id="IPR001764">
    <property type="entry name" value="Glyco_hydro_3_N"/>
</dbReference>
<dbReference type="Pfam" id="PF00933">
    <property type="entry name" value="Glyco_hydro_3"/>
    <property type="match status" value="1"/>
</dbReference>
<accession>A0A420AC88</accession>
<dbReference type="EMBL" id="RAPY01000009">
    <property type="protein sequence ID" value="RKE42124.1"/>
    <property type="molecule type" value="Genomic_DNA"/>
</dbReference>
<reference evidence="5 6" key="1">
    <citation type="submission" date="2018-09" db="EMBL/GenBank/DDBJ databases">
        <title>Genomic Encyclopedia of Type Strains, Phase III (KMG-III): the genomes of soil and plant-associated and newly described type strains.</title>
        <authorList>
            <person name="Whitman W."/>
        </authorList>
    </citation>
    <scope>NUCLEOTIDE SEQUENCE [LARGE SCALE GENOMIC DNA]</scope>
    <source>
        <strain evidence="5 6">CECT 7938</strain>
    </source>
</reference>
<evidence type="ECO:0000256" key="1">
    <source>
        <dbReference type="ARBA" id="ARBA00005336"/>
    </source>
</evidence>
<sequence length="807" mass="90731">MMPNQSKRFLFVATFSVLHFYSFAQDKPVYHKDWIDFNKNGKKDIYEDPKQSVVSRVEDLLSQMTTQEKANQTVTLYGYGRVLKDEQPTAAWDNEIWKHGLANIDEMLNSLAYNKSAKSSFSYPFSRHAVALNNVQKWFIEHTRLGIPVDFTNEGIHGLNHDRATPLPAPINIGSTWNTKLVRGAGEIVGREAKYLGYTNVYAPILDVSRDPRWGRVVETYGENPFHIAEMGKQAVLGIQQNGVASTLKHYAVYSVPKGGRDGNARTDPHVGFREMHELHLYPFRRVVKEAKPMGIMSSYNDYDGVPVSSSKYFLQDLLRKDYGFEGYIVSDSEALEFINSKHHVAVDYKDAIRQALAGGLNVRTNFDPPSTYLTPLMELINEGGLDMNILDQRVREVLTVKFKLGLFDHPLVDNTTLADKKIHTQADEDISLQVNRESIVLLKNEQQLLPIDVNKYKRILVTGPMAEATNYTTSRYGPSNNPITTIKDGIIEYAKGKAVQVNYSKGVDVVDKNWPESEIIPTNLSKEEIESMSEGVRLGKESDLIIAVMGESEREVGESRSRSDLNLPGKQRDYLMKLKETGKPIVLVLVNGRPLSVNWENKYLPAIVETWFLSGQSGHVVADMLFGEYNPSGKLPISFPKSVGQIEMNFPTKPAAQAGQPGVGPNGWGNSRVVGFLYPFGYGLSYTDFQFSNLRLNKKQIRPTDSLTVTVDVQNIGKRKGAEVVQLYIKDVVSSVTTYEMDLRGFEKIELNPGEKKSVQFSILPAHLELLDQYNKWTVEPGKFEIFIGNSSANLPLKDSFDATKE</sequence>
<keyword evidence="6" id="KW-1185">Reference proteome</keyword>
<dbReference type="InterPro" id="IPR013783">
    <property type="entry name" value="Ig-like_fold"/>
</dbReference>
<protein>
    <submittedName>
        <fullName evidence="5">Beta-glucosidase</fullName>
    </submittedName>
</protein>
<evidence type="ECO:0000313" key="6">
    <source>
        <dbReference type="Proteomes" id="UP000286246"/>
    </source>
</evidence>
<dbReference type="AlphaFoldDB" id="A0A420AC88"/>
<dbReference type="SUPFAM" id="SSF51445">
    <property type="entry name" value="(Trans)glycosidases"/>
    <property type="match status" value="1"/>
</dbReference>
<gene>
    <name evidence="5" type="ORF">DFQ12_5725</name>
</gene>
<dbReference type="InterPro" id="IPR002772">
    <property type="entry name" value="Glyco_hydro_3_C"/>
</dbReference>
<evidence type="ECO:0000256" key="2">
    <source>
        <dbReference type="ARBA" id="ARBA00022801"/>
    </source>
</evidence>
<dbReference type="PANTHER" id="PTHR42715:SF10">
    <property type="entry name" value="BETA-GLUCOSIDASE"/>
    <property type="match status" value="1"/>
</dbReference>
<comment type="similarity">
    <text evidence="1">Belongs to the glycosyl hydrolase 3 family.</text>
</comment>
<dbReference type="GO" id="GO:0008422">
    <property type="term" value="F:beta-glucosidase activity"/>
    <property type="evidence" value="ECO:0007669"/>
    <property type="project" value="UniProtKB-ARBA"/>
</dbReference>
<dbReference type="SMART" id="SM01217">
    <property type="entry name" value="Fn3_like"/>
    <property type="match status" value="1"/>
</dbReference>